<gene>
    <name evidence="1" type="ORF">HTZ84_22490</name>
</gene>
<evidence type="ECO:0000313" key="2">
    <source>
        <dbReference type="Proteomes" id="UP001016761"/>
    </source>
</evidence>
<protein>
    <submittedName>
        <fullName evidence="1">Transposase</fullName>
    </submittedName>
</protein>
<organism evidence="1 2">
    <name type="scientific">Haloterrigena gelatinilytica</name>
    <dbReference type="NCBI Taxonomy" id="2741724"/>
    <lineage>
        <taxon>Archaea</taxon>
        <taxon>Methanobacteriati</taxon>
        <taxon>Methanobacteriota</taxon>
        <taxon>Stenosarchaea group</taxon>
        <taxon>Halobacteria</taxon>
        <taxon>Halobacteriales</taxon>
        <taxon>Natrialbaceae</taxon>
        <taxon>Haloterrigena</taxon>
    </lineage>
</organism>
<name>A0ABX2LFL2_9EURY</name>
<proteinExistence type="predicted"/>
<accession>A0ABX2LFL2</accession>
<reference evidence="1 2" key="1">
    <citation type="submission" date="2020-06" db="EMBL/GenBank/DDBJ databases">
        <title>Haloterrigena sp. nov., an extremely halophilic archaeon isolated from a saline sediment.</title>
        <authorList>
            <person name="Liu B.-B."/>
        </authorList>
    </citation>
    <scope>NUCLEOTIDE SEQUENCE [LARGE SCALE GENOMIC DNA]</scope>
    <source>
        <strain evidence="1 2">SYSU A558-1</strain>
    </source>
</reference>
<comment type="caution">
    <text evidence="1">The sequence shown here is derived from an EMBL/GenBank/DDBJ whole genome shotgun (WGS) entry which is preliminary data.</text>
</comment>
<dbReference type="Proteomes" id="UP001016761">
    <property type="component" value="Unassembled WGS sequence"/>
</dbReference>
<keyword evidence="2" id="KW-1185">Reference proteome</keyword>
<dbReference type="RefSeq" id="WP_174682875.1">
    <property type="nucleotide sequence ID" value="NZ_JABUQZ010000003.1"/>
</dbReference>
<sequence>MSTLIDSVDVDSCKFSYTETQVDGTETRHVHTTDDYAEPSDPIGVANQVTTQLEDGETLLDAVRQTQLYQEFDDPYWNDHPKVYDFQTMLRTFLYAELRGFAHRSHISEFLDDNTNTALDLGFEFEDGTLEVRTPHQTVVNECWNDRFNGDVQEYITETVSHVHAWALENRKLLEASELEVPNEDDEDDDLSKDEIRRIMNELMRHICPNLSFDRDETSIHSDNIFFEVLAHCAFSGSSVYGGGETFEWMKISDDAPPSGRTFHDHIKDLSLGEQIEMFDNVVESQIETARDMGLYEKAVPLAIDTTTVKSDAFGKRVTFKSIADPEDSDWSKSKRRETYAAIEKWGLECLVGEDPEDIRNADFDDQEKREAAKSIPAVVRYVRGTKSGDEFLYAWEFAAACIAHPVCPQFIGMKPLGGKAEFENHVREFVERAQELVPISDVYMDAAYAQVPVFQSFHYGNQFRTNDTMNMPYVMNITENDRVEDAALKENPGGGKFVTRMDENDDDITIINEFRQYSQEHGYGTTSLVALPKRGVDEVEDPITDRVAFCTNRTDFDAANARTLLQGPDPSMCESEAAKRQARLDRGYGNRWVIENGFQKVKDFLAFTKSGHPGVRLFYMLYASIMFNCWMLVDRTIKERKGIKYESEPQLKAKVFAVIVANYLRPIG</sequence>
<dbReference type="EMBL" id="JABUQZ010000003">
    <property type="protein sequence ID" value="NUC75037.1"/>
    <property type="molecule type" value="Genomic_DNA"/>
</dbReference>
<evidence type="ECO:0000313" key="1">
    <source>
        <dbReference type="EMBL" id="NUC75037.1"/>
    </source>
</evidence>